<evidence type="ECO:0000256" key="2">
    <source>
        <dbReference type="SAM" id="MobiDB-lite"/>
    </source>
</evidence>
<dbReference type="Pfam" id="PF15082">
    <property type="entry name" value="DUF4549"/>
    <property type="match status" value="1"/>
</dbReference>
<dbReference type="PANTHER" id="PTHR33331">
    <property type="entry name" value="COILED-COIL DOMAIN-CONTAINING PROTEIN 162"/>
    <property type="match status" value="1"/>
</dbReference>
<keyword evidence="5" id="KW-1185">Reference proteome</keyword>
<evidence type="ECO:0000259" key="3">
    <source>
        <dbReference type="Pfam" id="PF15082"/>
    </source>
</evidence>
<dbReference type="Proteomes" id="UP000549394">
    <property type="component" value="Unassembled WGS sequence"/>
</dbReference>
<sequence length="2086" mass="239899">MASDEQIIEGLIQEALSSADAKEEEVKLQKSLNELKQEIEEQGFLQEEHRPTSSVTVPRDIPYLRRERHAVLKNALRVPEPFEIRTLADSTKEELQTVTKQPHDYSAKSLPLLLHDFFVDRSHELVQYKHSLLIRWKRFSEHTSSVESLFPQYQGMVDNIMAEYNDCLQRATRLASARESFLTGEDKGIMHVRLEDVIIYLRWLVSSLQANKTSSFYLRNIQWMHITHKEQLDFKVLLENKKNREKLNISHTDQSLTAIPPNAPSSLNPLLLNAQAIPPSHVAFATAAASGGGRTNLGIELPIHDTDINSLKPQLKLLAHSYGIEVDVDAIQNVGEEMALYAAVVRNFSGIFQRQERMKTLKTYDFSEPGFESWGVDHCSHAVRMEATWLPFVHIKPKKDAEYERKMADLRAKDTVDELLKVKSKFLHVQDPDRVQDTLRKHTKVLKDVREQSPLSFPRAEHPRSKEIWKRIYYDSVLRSEDGEMKKKGEYDYTETITMLGLEEASQGGTADDTSIANGGLLSLLHLRHLRIRDLQRSCLSILNMFRSIERTITINDGGLSVEGGKLKRTSPQKHREEHQLGAHQYIHNTPLDFKLDETAFMRFTDVENHDDYFVYQEGRVHVLDQRGYYIIYDVSMNDMKMLERDLLLMASSFLRSSKKVSFHVDRFGVLLDLWTSECRWLEAKKELVEVLFESYNHVFDPEERRQMAQKITDILYLRPRIDFEEEYFSESYKLECAIIKRKAELLRNVLDNHIEERRRFCELVKRDGFRFGLPQPIIHKVPVSIVSNTSALKSIHLLEFHPTLSLCYKVLNAIEHAVRVSKQAYQPKGTIERILVERRVLEIADNIFKELSGLGDAFSEQVQRDVFSDLVIGNPYLMTNIAETIYAEAEQQNSRTAGRDRQQAVMERVADVLLATHLWYQIVDTASQSQILSPTYRKMAKEMGYDECHLFLRFVQFELAGLKQNIAPPPVFITALLGDDSSVDRLVPSSIPLCINELDEAHLGQISMRSRDNVLNSIKSVDSIKAILSAQIVHKNMLACIVLQIDACEKDQSSFVSMQLEKAPSRNRMLNEFCQKKAQMGNLLRKRSEMEKLKRKLVLDFSEDFQKRVEQYALRSQLITCYQSMRCLLNSFPQVRDNYWVLGAPNEKKTSQDTMAGLQASPNVLTELPRRTLSEDGSFVLNIWFIPHYTEILLAYKTLDETACVNALRNHTLIASALHDILSYYCAHAGLGTIGDLNAKRRELVTSADWGGTEGIGEELRDINEQINRINKTDPNCVAKLLEEKRNVLILQMECAVRHSMPNTFLATNNVPAFKSINSTITALNDLSNIPKASITNIFTVPPDIHPRTESGRKFFPLRCFNSVNGPFSEAFYPWDSLQDGVYLAFSALKPVDRPVAHGEILGVSLLLEDVSLEPLPTTRAVNDEDGQGKQSRSASRLSLHERKASRPFSADSITGSLARQKPNDPLECLRRHKAFLLMWKRVEVLKLEWAKRKLSIEAIDTTHTYKSFCLEYRRSQLAPIISRLGPRQPNPTDDTNISLSAPKGVSEVLMKREQVKRLLSSLNKLMIEDTQKKITRDLQLVVAERQRGDNALPTDLWKMPGMAESYTAPRPHVAEDFAQMFYSSIEGDRDSSSLQIPRSKFENCLKKLATAVMAREKSNYDNYSSYYENVLRSQHHILYSKEREIKHLKSELGKRKALTEVDMQCALADRSHELLTEVTELRATIEQLQNSYQQGKKDGKEESRKDLLRLLKALHEATFESRVRFDEYRKSLYSVTIDKIRQVQEETSSKMDDKKRTLTANAQSPTPSGVDGTEEDSLFKGRHERMVENQLKQEKIEKERQEAKFRLEEEVKHLKEEVELTRKKLIKYKIGGEKTIASYKCHIDALREAVRIAEQKGDDERRGLERELKNKQHKLHAAEQKARNERRLHEARTANVDRLLEELDEKESRMKELTEQHEKLGRVTAIAAQSAKKKVDDMKKAVQRERALKMDAFQRVDELQCNKYEVDQRPLTTVGFSEAQWRRSASSPFNNKGNKVQRPKTTIGRLRTRLTDQLLNDIEPPDHHETIMKLKEIGQKRQQYSVEA</sequence>
<feature type="coiled-coil region" evidence="1">
    <location>
        <begin position="1826"/>
        <end position="1990"/>
    </location>
</feature>
<feature type="region of interest" description="Disordered" evidence="2">
    <location>
        <begin position="1787"/>
        <end position="1818"/>
    </location>
</feature>
<proteinExistence type="predicted"/>
<keyword evidence="1" id="KW-0175">Coiled coil</keyword>
<dbReference type="InterPro" id="IPR029376">
    <property type="entry name" value="DUF4549"/>
</dbReference>
<protein>
    <submittedName>
        <fullName evidence="4">DgyrCDS3568</fullName>
    </submittedName>
</protein>
<evidence type="ECO:0000313" key="4">
    <source>
        <dbReference type="EMBL" id="CAD5114437.1"/>
    </source>
</evidence>
<dbReference type="PANTHER" id="PTHR33331:SF13">
    <property type="entry name" value="COILED-COIL DOMAIN CONTAINING 162"/>
    <property type="match status" value="1"/>
</dbReference>
<feature type="domain" description="DUF4549" evidence="3">
    <location>
        <begin position="18"/>
        <end position="154"/>
    </location>
</feature>
<dbReference type="EMBL" id="CAJFCJ010000005">
    <property type="protein sequence ID" value="CAD5114437.1"/>
    <property type="molecule type" value="Genomic_DNA"/>
</dbReference>
<feature type="coiled-coil region" evidence="1">
    <location>
        <begin position="18"/>
        <end position="48"/>
    </location>
</feature>
<reference evidence="4 5" key="1">
    <citation type="submission" date="2020-08" db="EMBL/GenBank/DDBJ databases">
        <authorList>
            <person name="Hejnol A."/>
        </authorList>
    </citation>
    <scope>NUCLEOTIDE SEQUENCE [LARGE SCALE GENOMIC DNA]</scope>
</reference>
<feature type="compositionally biased region" description="Basic and acidic residues" evidence="2">
    <location>
        <begin position="1787"/>
        <end position="1798"/>
    </location>
</feature>
<dbReference type="InterPro" id="IPR040401">
    <property type="entry name" value="CCDC162"/>
</dbReference>
<gene>
    <name evidence="4" type="ORF">DGYR_LOCUS3278</name>
</gene>
<name>A0A7I8VIQ0_9ANNE</name>
<comment type="caution">
    <text evidence="4">The sequence shown here is derived from an EMBL/GenBank/DDBJ whole genome shotgun (WGS) entry which is preliminary data.</text>
</comment>
<evidence type="ECO:0000256" key="1">
    <source>
        <dbReference type="SAM" id="Coils"/>
    </source>
</evidence>
<feature type="compositionally biased region" description="Polar residues" evidence="2">
    <location>
        <begin position="1800"/>
        <end position="1809"/>
    </location>
</feature>
<evidence type="ECO:0000313" key="5">
    <source>
        <dbReference type="Proteomes" id="UP000549394"/>
    </source>
</evidence>
<accession>A0A7I8VIQ0</accession>
<feature type="coiled-coil region" evidence="1">
    <location>
        <begin position="1713"/>
        <end position="1740"/>
    </location>
</feature>
<feature type="region of interest" description="Disordered" evidence="2">
    <location>
        <begin position="1420"/>
        <end position="1459"/>
    </location>
</feature>
<organism evidence="4 5">
    <name type="scientific">Dimorphilus gyrociliatus</name>
    <dbReference type="NCBI Taxonomy" id="2664684"/>
    <lineage>
        <taxon>Eukaryota</taxon>
        <taxon>Metazoa</taxon>
        <taxon>Spiralia</taxon>
        <taxon>Lophotrochozoa</taxon>
        <taxon>Annelida</taxon>
        <taxon>Polychaeta</taxon>
        <taxon>Polychaeta incertae sedis</taxon>
        <taxon>Dinophilidae</taxon>
        <taxon>Dimorphilus</taxon>
    </lineage>
</organism>